<name>A0A8X8XG90_SALSN</name>
<evidence type="ECO:0000256" key="2">
    <source>
        <dbReference type="ARBA" id="ARBA00023125"/>
    </source>
</evidence>
<evidence type="ECO:0000256" key="1">
    <source>
        <dbReference type="ARBA" id="ARBA00023015"/>
    </source>
</evidence>
<evidence type="ECO:0000313" key="6">
    <source>
        <dbReference type="EMBL" id="KAG6412279.1"/>
    </source>
</evidence>
<protein>
    <recommendedName>
        <fullName evidence="5">NAC domain-containing protein</fullName>
    </recommendedName>
</protein>
<dbReference type="GO" id="GO:0003677">
    <property type="term" value="F:DNA binding"/>
    <property type="evidence" value="ECO:0007669"/>
    <property type="project" value="UniProtKB-KW"/>
</dbReference>
<gene>
    <name evidence="6" type="ORF">SASPL_124953</name>
</gene>
<keyword evidence="7" id="KW-1185">Reference proteome</keyword>
<reference evidence="6" key="2">
    <citation type="submission" date="2020-08" db="EMBL/GenBank/DDBJ databases">
        <title>Plant Genome Project.</title>
        <authorList>
            <person name="Zhang R.-G."/>
        </authorList>
    </citation>
    <scope>NUCLEOTIDE SEQUENCE</scope>
    <source>
        <strain evidence="6">Huo1</strain>
        <tissue evidence="6">Leaf</tissue>
    </source>
</reference>
<accession>A0A8X8XG90</accession>
<keyword evidence="2" id="KW-0238">DNA-binding</keyword>
<dbReference type="GO" id="GO:0006355">
    <property type="term" value="P:regulation of DNA-templated transcription"/>
    <property type="evidence" value="ECO:0007669"/>
    <property type="project" value="InterPro"/>
</dbReference>
<sequence>MANFWRESSALRLPAGWRFDPTEVELIQFYLSKIVGCEPLPIKVMEEIDAHHFYENHPRNLGSDFDSIIHLSYSESYIPLIILNSSQFMARCGIEGNCPSLEQPVSVLIVIIDLLTFGTDASQ</sequence>
<dbReference type="InterPro" id="IPR003441">
    <property type="entry name" value="NAC-dom"/>
</dbReference>
<comment type="caution">
    <text evidence="6">The sequence shown here is derived from an EMBL/GenBank/DDBJ whole genome shotgun (WGS) entry which is preliminary data.</text>
</comment>
<dbReference type="SUPFAM" id="SSF101941">
    <property type="entry name" value="NAC domain"/>
    <property type="match status" value="1"/>
</dbReference>
<dbReference type="AlphaFoldDB" id="A0A8X8XG90"/>
<feature type="domain" description="NAC" evidence="5">
    <location>
        <begin position="14"/>
        <end position="62"/>
    </location>
</feature>
<evidence type="ECO:0000256" key="4">
    <source>
        <dbReference type="ARBA" id="ARBA00023242"/>
    </source>
</evidence>
<evidence type="ECO:0000259" key="5">
    <source>
        <dbReference type="Pfam" id="PF02365"/>
    </source>
</evidence>
<dbReference type="Pfam" id="PF02365">
    <property type="entry name" value="NAM"/>
    <property type="match status" value="1"/>
</dbReference>
<keyword evidence="4" id="KW-0539">Nucleus</keyword>
<dbReference type="InterPro" id="IPR036093">
    <property type="entry name" value="NAC_dom_sf"/>
</dbReference>
<evidence type="ECO:0000256" key="3">
    <source>
        <dbReference type="ARBA" id="ARBA00023163"/>
    </source>
</evidence>
<dbReference type="EMBL" id="PNBA02000009">
    <property type="protein sequence ID" value="KAG6412279.1"/>
    <property type="molecule type" value="Genomic_DNA"/>
</dbReference>
<reference evidence="6" key="1">
    <citation type="submission" date="2018-01" db="EMBL/GenBank/DDBJ databases">
        <authorList>
            <person name="Mao J.F."/>
        </authorList>
    </citation>
    <scope>NUCLEOTIDE SEQUENCE</scope>
    <source>
        <strain evidence="6">Huo1</strain>
        <tissue evidence="6">Leaf</tissue>
    </source>
</reference>
<evidence type="ECO:0000313" key="7">
    <source>
        <dbReference type="Proteomes" id="UP000298416"/>
    </source>
</evidence>
<proteinExistence type="predicted"/>
<keyword evidence="3" id="KW-0804">Transcription</keyword>
<organism evidence="6">
    <name type="scientific">Salvia splendens</name>
    <name type="common">Scarlet sage</name>
    <dbReference type="NCBI Taxonomy" id="180675"/>
    <lineage>
        <taxon>Eukaryota</taxon>
        <taxon>Viridiplantae</taxon>
        <taxon>Streptophyta</taxon>
        <taxon>Embryophyta</taxon>
        <taxon>Tracheophyta</taxon>
        <taxon>Spermatophyta</taxon>
        <taxon>Magnoliopsida</taxon>
        <taxon>eudicotyledons</taxon>
        <taxon>Gunneridae</taxon>
        <taxon>Pentapetalae</taxon>
        <taxon>asterids</taxon>
        <taxon>lamiids</taxon>
        <taxon>Lamiales</taxon>
        <taxon>Lamiaceae</taxon>
        <taxon>Nepetoideae</taxon>
        <taxon>Mentheae</taxon>
        <taxon>Salviinae</taxon>
        <taxon>Salvia</taxon>
        <taxon>Salvia subgen. Calosphace</taxon>
        <taxon>core Calosphace</taxon>
    </lineage>
</organism>
<keyword evidence="1" id="KW-0805">Transcription regulation</keyword>
<dbReference type="Proteomes" id="UP000298416">
    <property type="component" value="Unassembled WGS sequence"/>
</dbReference>